<dbReference type="PROSITE" id="PS50041">
    <property type="entry name" value="C_TYPE_LECTIN_2"/>
    <property type="match status" value="18"/>
</dbReference>
<keyword evidence="2" id="KW-0472">Membrane</keyword>
<dbReference type="Pfam" id="PF00059">
    <property type="entry name" value="Lectin_C"/>
    <property type="match status" value="18"/>
</dbReference>
<accession>A0AAE1E7B6</accession>
<organism evidence="4 5">
    <name type="scientific">Elysia crispata</name>
    <name type="common">lettuce slug</name>
    <dbReference type="NCBI Taxonomy" id="231223"/>
    <lineage>
        <taxon>Eukaryota</taxon>
        <taxon>Metazoa</taxon>
        <taxon>Spiralia</taxon>
        <taxon>Lophotrochozoa</taxon>
        <taxon>Mollusca</taxon>
        <taxon>Gastropoda</taxon>
        <taxon>Heterobranchia</taxon>
        <taxon>Euthyneura</taxon>
        <taxon>Panpulmonata</taxon>
        <taxon>Sacoglossa</taxon>
        <taxon>Placobranchoidea</taxon>
        <taxon>Plakobranchidae</taxon>
        <taxon>Elysia</taxon>
    </lineage>
</organism>
<gene>
    <name evidence="4" type="ORF">RRG08_004330</name>
</gene>
<proteinExistence type="predicted"/>
<feature type="domain" description="C-type lectin" evidence="3">
    <location>
        <begin position="1220"/>
        <end position="1345"/>
    </location>
</feature>
<feature type="domain" description="C-type lectin" evidence="3">
    <location>
        <begin position="2084"/>
        <end position="2209"/>
    </location>
</feature>
<dbReference type="SMART" id="SM00034">
    <property type="entry name" value="CLECT"/>
    <property type="match status" value="18"/>
</dbReference>
<dbReference type="InterPro" id="IPR016187">
    <property type="entry name" value="CTDL_fold"/>
</dbReference>
<dbReference type="PROSITE" id="PS00615">
    <property type="entry name" value="C_TYPE_LECTIN_1"/>
    <property type="match status" value="12"/>
</dbReference>
<feature type="domain" description="C-type lectin" evidence="3">
    <location>
        <begin position="762"/>
        <end position="913"/>
    </location>
</feature>
<feature type="domain" description="C-type lectin" evidence="3">
    <location>
        <begin position="186"/>
        <end position="311"/>
    </location>
</feature>
<reference evidence="4" key="1">
    <citation type="journal article" date="2023" name="G3 (Bethesda)">
        <title>A reference genome for the long-term kleptoplast-retaining sea slug Elysia crispata morphotype clarki.</title>
        <authorList>
            <person name="Eastman K.E."/>
            <person name="Pendleton A.L."/>
            <person name="Shaikh M.A."/>
            <person name="Suttiyut T."/>
            <person name="Ogas R."/>
            <person name="Tomko P."/>
            <person name="Gavelis G."/>
            <person name="Widhalm J.R."/>
            <person name="Wisecaver J.H."/>
        </authorList>
    </citation>
    <scope>NUCLEOTIDE SEQUENCE</scope>
    <source>
        <strain evidence="4">ECLA1</strain>
    </source>
</reference>
<dbReference type="PANTHER" id="PTHR22803">
    <property type="entry name" value="MANNOSE, PHOSPHOLIPASE, LECTIN RECEPTOR RELATED"/>
    <property type="match status" value="1"/>
</dbReference>
<feature type="domain" description="C-type lectin" evidence="3">
    <location>
        <begin position="2516"/>
        <end position="2641"/>
    </location>
</feature>
<evidence type="ECO:0000256" key="1">
    <source>
        <dbReference type="ARBA" id="ARBA00023157"/>
    </source>
</evidence>
<dbReference type="InterPro" id="IPR001304">
    <property type="entry name" value="C-type_lectin-like"/>
</dbReference>
<feature type="domain" description="C-type lectin" evidence="3">
    <location>
        <begin position="2228"/>
        <end position="2353"/>
    </location>
</feature>
<feature type="domain" description="C-type lectin" evidence="3">
    <location>
        <begin position="618"/>
        <end position="743"/>
    </location>
</feature>
<feature type="domain" description="C-type lectin" evidence="3">
    <location>
        <begin position="1508"/>
        <end position="1633"/>
    </location>
</feature>
<keyword evidence="2" id="KW-1133">Transmembrane helix</keyword>
<dbReference type="Gene3D" id="3.10.100.10">
    <property type="entry name" value="Mannose-Binding Protein A, subunit A"/>
    <property type="match status" value="18"/>
</dbReference>
<dbReference type="CDD" id="cd00037">
    <property type="entry name" value="CLECT"/>
    <property type="match status" value="18"/>
</dbReference>
<dbReference type="InterPro" id="IPR018378">
    <property type="entry name" value="C-type_lectin_CS"/>
</dbReference>
<feature type="domain" description="C-type lectin" evidence="3">
    <location>
        <begin position="1796"/>
        <end position="1921"/>
    </location>
</feature>
<keyword evidence="2" id="KW-0812">Transmembrane</keyword>
<evidence type="ECO:0000313" key="5">
    <source>
        <dbReference type="Proteomes" id="UP001283361"/>
    </source>
</evidence>
<feature type="domain" description="C-type lectin" evidence="3">
    <location>
        <begin position="1076"/>
        <end position="1201"/>
    </location>
</feature>
<dbReference type="InterPro" id="IPR016186">
    <property type="entry name" value="C-type_lectin-like/link_sf"/>
</dbReference>
<protein>
    <recommendedName>
        <fullName evidence="3">C-type lectin domain-containing protein</fullName>
    </recommendedName>
</protein>
<feature type="domain" description="C-type lectin" evidence="3">
    <location>
        <begin position="2372"/>
        <end position="2497"/>
    </location>
</feature>
<feature type="transmembrane region" description="Helical" evidence="2">
    <location>
        <begin position="2730"/>
        <end position="2752"/>
    </location>
</feature>
<feature type="domain" description="C-type lectin" evidence="3">
    <location>
        <begin position="474"/>
        <end position="599"/>
    </location>
</feature>
<keyword evidence="1" id="KW-1015">Disulfide bond</keyword>
<evidence type="ECO:0000259" key="3">
    <source>
        <dbReference type="PROSITE" id="PS50041"/>
    </source>
</evidence>
<dbReference type="InterPro" id="IPR050111">
    <property type="entry name" value="C-type_lectin/snaclec_domain"/>
</dbReference>
<feature type="domain" description="C-type lectin" evidence="3">
    <location>
        <begin position="1652"/>
        <end position="1777"/>
    </location>
</feature>
<comment type="caution">
    <text evidence="4">The sequence shown here is derived from an EMBL/GenBank/DDBJ whole genome shotgun (WGS) entry which is preliminary data.</text>
</comment>
<feature type="domain" description="C-type lectin" evidence="3">
    <location>
        <begin position="1364"/>
        <end position="1489"/>
    </location>
</feature>
<feature type="domain" description="C-type lectin" evidence="3">
    <location>
        <begin position="1940"/>
        <end position="2065"/>
    </location>
</feature>
<keyword evidence="5" id="KW-1185">Reference proteome</keyword>
<evidence type="ECO:0000313" key="4">
    <source>
        <dbReference type="EMBL" id="KAK3796200.1"/>
    </source>
</evidence>
<dbReference type="Proteomes" id="UP001283361">
    <property type="component" value="Unassembled WGS sequence"/>
</dbReference>
<feature type="domain" description="C-type lectin" evidence="3">
    <location>
        <begin position="330"/>
        <end position="455"/>
    </location>
</feature>
<feature type="domain" description="C-type lectin" evidence="3">
    <location>
        <begin position="932"/>
        <end position="1057"/>
    </location>
</feature>
<feature type="domain" description="C-type lectin" evidence="3">
    <location>
        <begin position="42"/>
        <end position="167"/>
    </location>
</feature>
<sequence length="2800" mass="306176">MLWINHMRITMVRQCRFLKLFMEEIILPFAATCPSGWIESTHSGTCIKLYVDKKSWTDARAVCQAAGGDLVKIVDDSMNQFIWGQVSSDKDQAYWIGLHDRKGESEFHWLDETAKVQYTNWGRGQPNNMYSASHGNGQDCVEIGSSFTAASKWNDADCTDTSKFICEKSGASLSATCPSGWIESTHSGTCIKLYVDKKSWTDARAVCQAAGGDLVKIVDDSMNQFIWGQVSSDKDQAYWIGLHDRKGESEFHWLDETAKVQYTNWGSGQPNNMYSASHGNGQDCVEIGSSFTAASKWNDADCTDTSKFICEKSGASLSATCPSGWIESTHSGTCIKLYVDKKSWTDARAVCQAAGGDLVKIVDDSMNQFIWGQVSSDKDQAYWIGLHDRKGESEFHWLDETAKVQYTNWGRGQPNNMYSASHGNGQDCVEIGSSFTAASKWNDADCTDTSKFICEKSGASLSATCPSGWIESTHSGTCIKLYVDKKSWTDARAVCQAAGGDLVKIVDDSMNQFIWGQVSSDTDQAYWIGLHDRKGESEFHWLDETAKVQYTNWGRGQPNNINSASHGNGQDCVEIGSSFTAASKWNDADCTDTSKFICEKSGASLSATCPSGWIESTHSGTCIKLYVDKKSWTDARAVCQAAGGDLVKIVDDSMNQFIWGQVSSDKDQAYWIGLHDRKGESEFHWLDETAKVQYTNWGRGQPNNMYSASHGKGQDCVEIGSSFTAASKWNDADCTDTSKFICEKSGASLSATCPSGWIESTHSGTCIKLYVDKKSWTDARAVCQAAGGDLVKIVDDSMNQFIWSEKLRIKLYICHYHSVKNFVSLSLKFGQVSSDKDQAYWIGLHDRKGESEFHWLDKTAKVQFTNWGSGQPNNMNSASHGNGQDCVEIGSSFTAASKWNDADCNDTSKFICEKSGAKLSATCPSGWIESTHSGTCIKLYEDKKSWTDARAVCQAAGGDLVKIVDDSMNQFIWGQVSSDKDQAYWIGLHDRKGESEFHWLDETAKVQYTNWGTGQPNNMNSASHGNGQDCVEIGSSFTAASKWNDADCTDTSKFICEKSGASLSATCPSGWIESTHSGTCIKLYEDKKSWTDARAVCQAAGGDLVKIVDDSMNQFIWGQVSSDKDQAYWIGLHDRKGESEFHWLDETAKVQYKNWGRGQPNNFNSGSHGNGQDCVEIGSSITAASKWNDADCTDTSKFICEKSGASLSATCPSGWIESTHSGTCIKLYEDKKSWTDARAVCQAAGGDLVKIVDDSMNQFIWGQVSSDKDQAYWIGLHDRKGESEFHWLDETAKVQYTNWGTGQPNNMNSASHGNGQDCVEIGSSFTAASKWNDADCTDTSKFICEKSGASLSATCPSGWIESTHSGTCIKLYVDKKSWTDARAVCQAAGGDLVKIVDDSMNQFIWGQVSSDKDQAYWIGLHDRKGESEFHWLDETAKVQYTNWGSGQPNNINSASHGNGQDCVEIGSSFTAASKWNDADCTDTSKFICEKSGASLSATCPSGWIESTHSGTCIKLYVDKKSWTDARAVCQAAGGDLVKIVDDSMNQFIWGQVSSDKDQAYWIGLHDRKGESEFHWLDETAKVQYTNWGSGQPNNINSASHGNGQDCVEIGSSFTAASKWNDADCTDTSKFICEKSGASLSATCPSGWIESTRSGTCIKLYVDKKSWTDARAVCQAAGGDLVKIVDDSMNQFIWGQVSSDKDQAYWIGLHDRKGESEFHWLDETAKVQYTNWGSGQPNNINSASHGNGQDCVEIGSSFTAASKWNDADCTDTSKFICEKSGASLSATCPSGWIESTRSGTCIKLYVDKKSWTDARAVCQAAGGDLVKIVDDSMNQFIWGQVSSDKDQAYWIGLHDRKGESEFHWLDETAKVQYTNWGSGQPNNINSASHGNGQDCVEIGSSFTAASKWNDADCTDTSKFICEKSGASLSATCPSGWIESTRSGTCIKLYVDKKSWTDARAVCQAAGGDLVKIVDDSMNQFIWGQVSSDKDQAYWIGLHDRKGESEFHWLDETAKVQYTNWGSGQPNNINSASHGNGQDCVEIGSSFTAASKWNDADCTDTSKFICEKSGASLSATCPSGWIESTRSGTCIKLYVDKKSWTDARAVCQAAGGDLVKIVDDSMNQFIWGQVSSDKDQAYWIGLHDRKGESEFHWLDETAKVQYTNWGSGQPNNINSASHGNGQDCVEIGSSFTAASKWNDADCTDTSKFICEKSGASLSATCPSGWIESTRSGTCIKLYVDKKSWTDARAVCQAAGGDLVKIVDDSMNQFIWGQVSSDKDQAYWIGLHDRKGESEFHWLDETAKVQYTNWGSGQPNNINSASHGNGQDCVEIGSSFTAASKWNDADCTDTSKFICEKSGASLSATCPSGWIESTRSGTCIKLYVDKKSWTDARAVCQAAGGDLVKIVDDSMNQFIWGQVSSDKDQAYWIGLHDRKGESEFHWLDETAKVQYTNWGSGQPNNINSASHGNGQDCVEIGSSFTAASKWNDADCTDTSKFICEKSGASLSATCPSGWIESTRSGTCIKLYVDKKSWTDARAVCQAAGGDLVKIVDDSMNQFIWGQVSSDKDQAYWIGLHDRKGESEFHWLDETAKVQYTNWGSGQPNNINSASHGNGQDCVEIGSSFTAASKWNDADCDTPSNFICEKSPGRASTQALVTLDLTTPADKVTAIDVDVIVKKTSPVPHYPKISTKRTTVDIIKTTMPHKIVNPASNSKQQSNSAVGVRGGNGLDGGAIAAIVIGTLLACVVLVGAAFFGRRIYLARQAKKTSNLNSAISFTNEIYVSMQEMSDVTHDKPFQHNGPDV</sequence>
<evidence type="ECO:0000256" key="2">
    <source>
        <dbReference type="SAM" id="Phobius"/>
    </source>
</evidence>
<dbReference type="SUPFAM" id="SSF56436">
    <property type="entry name" value="C-type lectin-like"/>
    <property type="match status" value="18"/>
</dbReference>
<name>A0AAE1E7B6_9GAST</name>
<dbReference type="EMBL" id="JAWDGP010000906">
    <property type="protein sequence ID" value="KAK3796200.1"/>
    <property type="molecule type" value="Genomic_DNA"/>
</dbReference>